<feature type="transmembrane region" description="Helical" evidence="1">
    <location>
        <begin position="40"/>
        <end position="63"/>
    </location>
</feature>
<reference evidence="3" key="1">
    <citation type="submission" date="2016-01" db="EMBL/GenBank/DDBJ databases">
        <title>Draft genome of Chromobacterium sp. F49.</title>
        <authorList>
            <person name="Hong K.W."/>
        </authorList>
    </citation>
    <scope>NUCLEOTIDE SEQUENCE [LARGE SCALE GENOMIC DNA]</scope>
    <source>
        <strain evidence="3">P7IIIA</strain>
    </source>
</reference>
<evidence type="ECO:0000256" key="1">
    <source>
        <dbReference type="SAM" id="Phobius"/>
    </source>
</evidence>
<dbReference type="Proteomes" id="UP000076567">
    <property type="component" value="Unassembled WGS sequence"/>
</dbReference>
<dbReference type="EMBL" id="LRFC01000023">
    <property type="protein sequence ID" value="KZE66174.1"/>
    <property type="molecule type" value="Genomic_DNA"/>
</dbReference>
<keyword evidence="1" id="KW-1133">Transmembrane helix</keyword>
<comment type="caution">
    <text evidence="2">The sequence shown here is derived from an EMBL/GenBank/DDBJ whole genome shotgun (WGS) entry which is preliminary data.</text>
</comment>
<accession>A0A163R4E5</accession>
<keyword evidence="1" id="KW-0472">Membrane</keyword>
<evidence type="ECO:0000313" key="2">
    <source>
        <dbReference type="EMBL" id="KZE66174.1"/>
    </source>
</evidence>
<feature type="transmembrane region" description="Helical" evidence="1">
    <location>
        <begin position="149"/>
        <end position="167"/>
    </location>
</feature>
<sequence length="195" mass="23360">MNIDTRYLIRWGIPGWIFMIFSSIYFIVRDFKMFLELFPAGGTSIVAIGAVLTVLGIPIGYLFNQIHHTITFVIIQIFRWDRYFKFESQFENYMFSLKEGSEGSRDKVHERYRYLLSRIHEIGSICIAIISSELLVIIWDLYFVTESNMFVVLYHITVILILVIMWIDRWYYKRNIEVFINFHCEKAGIKKFYRS</sequence>
<feature type="transmembrane region" description="Helical" evidence="1">
    <location>
        <begin position="122"/>
        <end position="143"/>
    </location>
</feature>
<organism evidence="2 3">
    <name type="scientific">Fictibacillus phosphorivorans</name>
    <dbReference type="NCBI Taxonomy" id="1221500"/>
    <lineage>
        <taxon>Bacteria</taxon>
        <taxon>Bacillati</taxon>
        <taxon>Bacillota</taxon>
        <taxon>Bacilli</taxon>
        <taxon>Bacillales</taxon>
        <taxon>Fictibacillaceae</taxon>
        <taxon>Fictibacillus</taxon>
    </lineage>
</organism>
<keyword evidence="1" id="KW-0812">Transmembrane</keyword>
<gene>
    <name evidence="2" type="ORF">AWM68_07310</name>
</gene>
<dbReference type="OrthoDB" id="2736066at2"/>
<keyword evidence="3" id="KW-1185">Reference proteome</keyword>
<protein>
    <submittedName>
        <fullName evidence="2">Uncharacterized protein</fullName>
    </submittedName>
</protein>
<evidence type="ECO:0000313" key="3">
    <source>
        <dbReference type="Proteomes" id="UP000076567"/>
    </source>
</evidence>
<dbReference type="RefSeq" id="WP_066241647.1">
    <property type="nucleotide sequence ID" value="NZ_LRFC01000023.1"/>
</dbReference>
<proteinExistence type="predicted"/>
<dbReference type="AlphaFoldDB" id="A0A163R4E5"/>
<feature type="transmembrane region" description="Helical" evidence="1">
    <location>
        <begin position="7"/>
        <end position="28"/>
    </location>
</feature>
<name>A0A163R4E5_9BACL</name>